<keyword evidence="6 7" id="KW-0472">Membrane</keyword>
<evidence type="ECO:0000256" key="1">
    <source>
        <dbReference type="ARBA" id="ARBA00004141"/>
    </source>
</evidence>
<feature type="transmembrane region" description="Helical" evidence="7">
    <location>
        <begin position="356"/>
        <end position="378"/>
    </location>
</feature>
<feature type="transmembrane region" description="Helical" evidence="7">
    <location>
        <begin position="86"/>
        <end position="108"/>
    </location>
</feature>
<dbReference type="OrthoDB" id="5877963at2759"/>
<evidence type="ECO:0000256" key="6">
    <source>
        <dbReference type="ARBA" id="ARBA00023136"/>
    </source>
</evidence>
<dbReference type="AlphaFoldDB" id="A0A0N0BG92"/>
<dbReference type="Pfam" id="PF00375">
    <property type="entry name" value="SDF"/>
    <property type="match status" value="1"/>
</dbReference>
<feature type="transmembrane region" description="Helical" evidence="7">
    <location>
        <begin position="53"/>
        <end position="74"/>
    </location>
</feature>
<feature type="transmembrane region" description="Helical" evidence="7">
    <location>
        <begin position="263"/>
        <end position="289"/>
    </location>
</feature>
<dbReference type="PANTHER" id="PTHR11958:SF63">
    <property type="entry name" value="AMINO ACID TRANSPORTER"/>
    <property type="match status" value="1"/>
</dbReference>
<evidence type="ECO:0000256" key="4">
    <source>
        <dbReference type="ARBA" id="ARBA00022692"/>
    </source>
</evidence>
<name>A0A0N0BG92_9HYME</name>
<dbReference type="Gene3D" id="1.10.3860.10">
    <property type="entry name" value="Sodium:dicarboxylate symporter"/>
    <property type="match status" value="1"/>
</dbReference>
<keyword evidence="3 7" id="KW-0813">Transport</keyword>
<evidence type="ECO:0000313" key="8">
    <source>
        <dbReference type="EMBL" id="KOX74461.1"/>
    </source>
</evidence>
<evidence type="ECO:0000256" key="5">
    <source>
        <dbReference type="ARBA" id="ARBA00022989"/>
    </source>
</evidence>
<proteinExistence type="inferred from homology"/>
<accession>A0A0N0BG92</accession>
<keyword evidence="7" id="KW-0769">Symport</keyword>
<feature type="transmembrane region" description="Helical" evidence="7">
    <location>
        <begin position="12"/>
        <end position="33"/>
    </location>
</feature>
<feature type="transmembrane region" description="Helical" evidence="7">
    <location>
        <begin position="188"/>
        <end position="209"/>
    </location>
</feature>
<dbReference type="PANTHER" id="PTHR11958">
    <property type="entry name" value="SODIUM/DICARBOXYLATE SYMPORTER-RELATED"/>
    <property type="match status" value="1"/>
</dbReference>
<dbReference type="Proteomes" id="UP000053105">
    <property type="component" value="Unassembled WGS sequence"/>
</dbReference>
<dbReference type="EMBL" id="KQ435789">
    <property type="protein sequence ID" value="KOX74461.1"/>
    <property type="molecule type" value="Genomic_DNA"/>
</dbReference>
<evidence type="ECO:0000313" key="9">
    <source>
        <dbReference type="Proteomes" id="UP000053105"/>
    </source>
</evidence>
<evidence type="ECO:0000256" key="3">
    <source>
        <dbReference type="ARBA" id="ARBA00022448"/>
    </source>
</evidence>
<feature type="transmembrane region" description="Helical" evidence="7">
    <location>
        <begin position="384"/>
        <end position="411"/>
    </location>
</feature>
<dbReference type="PRINTS" id="PR00173">
    <property type="entry name" value="EDTRNSPORT"/>
</dbReference>
<dbReference type="GO" id="GO:0015501">
    <property type="term" value="F:glutamate:sodium symporter activity"/>
    <property type="evidence" value="ECO:0007669"/>
    <property type="project" value="TreeGrafter"/>
</dbReference>
<gene>
    <name evidence="8" type="ORF">WN51_00444</name>
</gene>
<keyword evidence="9" id="KW-1185">Reference proteome</keyword>
<protein>
    <recommendedName>
        <fullName evidence="7">Amino acid transporter</fullName>
    </recommendedName>
</protein>
<dbReference type="STRING" id="166423.A0A0N0BG92"/>
<organism evidence="8 9">
    <name type="scientific">Melipona quadrifasciata</name>
    <dbReference type="NCBI Taxonomy" id="166423"/>
    <lineage>
        <taxon>Eukaryota</taxon>
        <taxon>Metazoa</taxon>
        <taxon>Ecdysozoa</taxon>
        <taxon>Arthropoda</taxon>
        <taxon>Hexapoda</taxon>
        <taxon>Insecta</taxon>
        <taxon>Pterygota</taxon>
        <taxon>Neoptera</taxon>
        <taxon>Endopterygota</taxon>
        <taxon>Hymenoptera</taxon>
        <taxon>Apocrita</taxon>
        <taxon>Aculeata</taxon>
        <taxon>Apoidea</taxon>
        <taxon>Anthophila</taxon>
        <taxon>Apidae</taxon>
        <taxon>Melipona</taxon>
    </lineage>
</organism>
<sequence length="452" mass="49780">MNILKRVLRQKLILGTIIGVCIGILLGLILKTVTLQPWTKRNIMYLRFPGELFMRMVNCLILPLITSTIVSASCDLRKSGKIGKVALYYYMITTSLGIILSVTLVQTIRPGDLLKNKNILTQNATRYSMTVDTILDLFRNLMPDNLMSATLFQTDINKILFQYQTVLEKPKNESIPIDEWKISHTNTAGTNVLGLVFFSLILGLAIENIGAKGESLIEFFRSLSDAMMKIMSWTITLVPVSALFLICAKILEVEDFDGVIKRLGIYILTVFSGLLIQGFILLPLVYFICTRQSPYSIITKLGPAFVTAFGTSSSTATVPVTISCLKNIGIPSEISKFIVPIGATINMDGIALYESIGAIFIIQLHGITCTVSCIGAASLPSGGYVMLIMVLNSVGVPVEDVSLIIAIDWFVDRFRTTLNIIADALGAGIVSHYYKEDKQTSVPEKMELYIST</sequence>
<reference evidence="8 9" key="1">
    <citation type="submission" date="2015-07" db="EMBL/GenBank/DDBJ databases">
        <title>The genome of Melipona quadrifasciata.</title>
        <authorList>
            <person name="Pan H."/>
            <person name="Kapheim K."/>
        </authorList>
    </citation>
    <scope>NUCLEOTIDE SEQUENCE [LARGE SCALE GENOMIC DNA]</scope>
    <source>
        <strain evidence="8">0111107301</strain>
        <tissue evidence="8">Whole body</tissue>
    </source>
</reference>
<keyword evidence="5 7" id="KW-1133">Transmembrane helix</keyword>
<comment type="subcellular location">
    <subcellularLocation>
        <location evidence="1 7">Membrane</location>
        <topology evidence="1 7">Multi-pass membrane protein</topology>
    </subcellularLocation>
</comment>
<dbReference type="InterPro" id="IPR001991">
    <property type="entry name" value="Na-dicarboxylate_symporter"/>
</dbReference>
<dbReference type="GO" id="GO:0005313">
    <property type="term" value="F:L-glutamate transmembrane transporter activity"/>
    <property type="evidence" value="ECO:0007669"/>
    <property type="project" value="TreeGrafter"/>
</dbReference>
<evidence type="ECO:0000256" key="7">
    <source>
        <dbReference type="RuleBase" id="RU361216"/>
    </source>
</evidence>
<dbReference type="InterPro" id="IPR036458">
    <property type="entry name" value="Na:dicarbo_symporter_sf"/>
</dbReference>
<dbReference type="GO" id="GO:0005886">
    <property type="term" value="C:plasma membrane"/>
    <property type="evidence" value="ECO:0007669"/>
    <property type="project" value="TreeGrafter"/>
</dbReference>
<evidence type="ECO:0000256" key="2">
    <source>
        <dbReference type="ARBA" id="ARBA00006148"/>
    </source>
</evidence>
<dbReference type="GO" id="GO:0015175">
    <property type="term" value="F:neutral L-amino acid transmembrane transporter activity"/>
    <property type="evidence" value="ECO:0007669"/>
    <property type="project" value="TreeGrafter"/>
</dbReference>
<feature type="transmembrane region" description="Helical" evidence="7">
    <location>
        <begin position="230"/>
        <end position="251"/>
    </location>
</feature>
<dbReference type="InterPro" id="IPR050746">
    <property type="entry name" value="DAACS"/>
</dbReference>
<comment type="similarity">
    <text evidence="2 7">Belongs to the dicarboxylate/amino acid:cation symporter (DAACS) (TC 2.A.23) family.</text>
</comment>
<keyword evidence="4 7" id="KW-0812">Transmembrane</keyword>
<dbReference type="SUPFAM" id="SSF118215">
    <property type="entry name" value="Proton glutamate symport protein"/>
    <property type="match status" value="1"/>
</dbReference>